<accession>A0A6A6MI30</accession>
<name>A0A6A6MI30_HEVBR</name>
<dbReference type="GO" id="GO:0017056">
    <property type="term" value="F:structural constituent of nuclear pore"/>
    <property type="evidence" value="ECO:0007669"/>
    <property type="project" value="InterPro"/>
</dbReference>
<dbReference type="PANTHER" id="PTHR10350:SF6">
    <property type="entry name" value="NUCLEAR PORE COMPLEX PROTEIN NUP155"/>
    <property type="match status" value="1"/>
</dbReference>
<dbReference type="GO" id="GO:0006405">
    <property type="term" value="P:RNA export from nucleus"/>
    <property type="evidence" value="ECO:0007669"/>
    <property type="project" value="TreeGrafter"/>
</dbReference>
<dbReference type="AlphaFoldDB" id="A0A6A6MI30"/>
<sequence length="142" mass="15416">MLWEGEIVLRDETNAGLVVSDRFGREVAAQLDLEEALAASRYASHPYSTHPREWPPFIEVVDTWELPPVLIERYSAAGGEGTALCGIFPEIQKNFMNSDLVNNGLLSVGNLDWHQYLSNAVLQAKNASDSGGLVGSTRGASA</sequence>
<evidence type="ECO:0000313" key="1">
    <source>
        <dbReference type="EMBL" id="KAF2312944.1"/>
    </source>
</evidence>
<dbReference type="PANTHER" id="PTHR10350">
    <property type="entry name" value="NUCLEAR PORE COMPLEX PROTEIN NUP155"/>
    <property type="match status" value="1"/>
</dbReference>
<dbReference type="EMBL" id="JAAGAX010000005">
    <property type="protein sequence ID" value="KAF2312944.1"/>
    <property type="molecule type" value="Genomic_DNA"/>
</dbReference>
<dbReference type="Proteomes" id="UP000467840">
    <property type="component" value="Chromosome 15"/>
</dbReference>
<reference evidence="1 2" key="1">
    <citation type="journal article" date="2020" name="Mol. Plant">
        <title>The Chromosome-Based Rubber Tree Genome Provides New Insights into Spurge Genome Evolution and Rubber Biosynthesis.</title>
        <authorList>
            <person name="Liu J."/>
            <person name="Shi C."/>
            <person name="Shi C.C."/>
            <person name="Li W."/>
            <person name="Zhang Q.J."/>
            <person name="Zhang Y."/>
            <person name="Li K."/>
            <person name="Lu H.F."/>
            <person name="Shi C."/>
            <person name="Zhu S.T."/>
            <person name="Xiao Z.Y."/>
            <person name="Nan H."/>
            <person name="Yue Y."/>
            <person name="Zhu X.G."/>
            <person name="Wu Y."/>
            <person name="Hong X.N."/>
            <person name="Fan G.Y."/>
            <person name="Tong Y."/>
            <person name="Zhang D."/>
            <person name="Mao C.L."/>
            <person name="Liu Y.L."/>
            <person name="Hao S.J."/>
            <person name="Liu W.Q."/>
            <person name="Lv M.Q."/>
            <person name="Zhang H.B."/>
            <person name="Liu Y."/>
            <person name="Hu-Tang G.R."/>
            <person name="Wang J.P."/>
            <person name="Wang J.H."/>
            <person name="Sun Y.H."/>
            <person name="Ni S.B."/>
            <person name="Chen W.B."/>
            <person name="Zhang X.C."/>
            <person name="Jiao Y.N."/>
            <person name="Eichler E.E."/>
            <person name="Li G.H."/>
            <person name="Liu X."/>
            <person name="Gao L.Z."/>
        </authorList>
    </citation>
    <scope>NUCLEOTIDE SEQUENCE [LARGE SCALE GENOMIC DNA]</scope>
    <source>
        <strain evidence="2">cv. GT1</strain>
        <tissue evidence="1">Leaf</tissue>
    </source>
</reference>
<dbReference type="GO" id="GO:0044611">
    <property type="term" value="C:nuclear pore inner ring"/>
    <property type="evidence" value="ECO:0007669"/>
    <property type="project" value="TreeGrafter"/>
</dbReference>
<proteinExistence type="predicted"/>
<keyword evidence="2" id="KW-1185">Reference proteome</keyword>
<dbReference type="GO" id="GO:0036228">
    <property type="term" value="P:protein localization to nuclear inner membrane"/>
    <property type="evidence" value="ECO:0007669"/>
    <property type="project" value="TreeGrafter"/>
</dbReference>
<dbReference type="GO" id="GO:0006606">
    <property type="term" value="P:protein import into nucleus"/>
    <property type="evidence" value="ECO:0007669"/>
    <property type="project" value="TreeGrafter"/>
</dbReference>
<gene>
    <name evidence="1" type="ORF">GH714_002004</name>
</gene>
<evidence type="ECO:0000313" key="2">
    <source>
        <dbReference type="Proteomes" id="UP000467840"/>
    </source>
</evidence>
<protein>
    <submittedName>
        <fullName evidence="1">Uncharacterized protein</fullName>
    </submittedName>
</protein>
<dbReference type="InterPro" id="IPR004870">
    <property type="entry name" value="Nucleoporin_Nup155"/>
</dbReference>
<dbReference type="GO" id="GO:0000972">
    <property type="term" value="P:transcription-dependent tethering of RNA polymerase II gene DNA at nuclear periphery"/>
    <property type="evidence" value="ECO:0007669"/>
    <property type="project" value="TreeGrafter"/>
</dbReference>
<organism evidence="1 2">
    <name type="scientific">Hevea brasiliensis</name>
    <name type="common">Para rubber tree</name>
    <name type="synonym">Siphonia brasiliensis</name>
    <dbReference type="NCBI Taxonomy" id="3981"/>
    <lineage>
        <taxon>Eukaryota</taxon>
        <taxon>Viridiplantae</taxon>
        <taxon>Streptophyta</taxon>
        <taxon>Embryophyta</taxon>
        <taxon>Tracheophyta</taxon>
        <taxon>Spermatophyta</taxon>
        <taxon>Magnoliopsida</taxon>
        <taxon>eudicotyledons</taxon>
        <taxon>Gunneridae</taxon>
        <taxon>Pentapetalae</taxon>
        <taxon>rosids</taxon>
        <taxon>fabids</taxon>
        <taxon>Malpighiales</taxon>
        <taxon>Euphorbiaceae</taxon>
        <taxon>Crotonoideae</taxon>
        <taxon>Micrandreae</taxon>
        <taxon>Hevea</taxon>
    </lineage>
</organism>
<comment type="caution">
    <text evidence="1">The sequence shown here is derived from an EMBL/GenBank/DDBJ whole genome shotgun (WGS) entry which is preliminary data.</text>
</comment>